<organism evidence="2 3">
    <name type="scientific">Intrasporangium calvum</name>
    <dbReference type="NCBI Taxonomy" id="53358"/>
    <lineage>
        <taxon>Bacteria</taxon>
        <taxon>Bacillati</taxon>
        <taxon>Actinomycetota</taxon>
        <taxon>Actinomycetes</taxon>
        <taxon>Micrococcales</taxon>
        <taxon>Intrasporangiaceae</taxon>
        <taxon>Intrasporangium</taxon>
    </lineage>
</organism>
<reference evidence="2 3" key="1">
    <citation type="submission" date="2022-11" db="EMBL/GenBank/DDBJ databases">
        <title>Anaerobic phenanthrene biodegradation by a DNRA strain PheN6.</title>
        <authorList>
            <person name="Zhang Z."/>
        </authorList>
    </citation>
    <scope>NUCLEOTIDE SEQUENCE [LARGE SCALE GENOMIC DNA]</scope>
    <source>
        <strain evidence="2 3">PheN6</strain>
    </source>
</reference>
<evidence type="ECO:0000313" key="2">
    <source>
        <dbReference type="EMBL" id="MDC5697118.1"/>
    </source>
</evidence>
<name>A0ABT5GFT9_9MICO</name>
<feature type="chain" id="PRO_5045328415" description="DUF3558 domain-containing protein" evidence="1">
    <location>
        <begin position="23"/>
        <end position="176"/>
    </location>
</feature>
<dbReference type="EMBL" id="JAPFQL010000026">
    <property type="protein sequence ID" value="MDC5697118.1"/>
    <property type="molecule type" value="Genomic_DNA"/>
</dbReference>
<feature type="signal peptide" evidence="1">
    <location>
        <begin position="1"/>
        <end position="22"/>
    </location>
</feature>
<keyword evidence="1" id="KW-0732">Signal</keyword>
<dbReference type="Proteomes" id="UP001150259">
    <property type="component" value="Unassembled WGS sequence"/>
</dbReference>
<evidence type="ECO:0008006" key="4">
    <source>
        <dbReference type="Google" id="ProtNLM"/>
    </source>
</evidence>
<proteinExistence type="predicted"/>
<dbReference type="RefSeq" id="WP_272461691.1">
    <property type="nucleotide sequence ID" value="NZ_JAPFQL010000026.1"/>
</dbReference>
<keyword evidence="3" id="KW-1185">Reference proteome</keyword>
<protein>
    <recommendedName>
        <fullName evidence="4">DUF3558 domain-containing protein</fullName>
    </recommendedName>
</protein>
<gene>
    <name evidence="2" type="ORF">OO014_07595</name>
</gene>
<comment type="caution">
    <text evidence="2">The sequence shown here is derived from an EMBL/GenBank/DDBJ whole genome shotgun (WGS) entry which is preliminary data.</text>
</comment>
<dbReference type="PROSITE" id="PS51257">
    <property type="entry name" value="PROKAR_LIPOPROTEIN"/>
    <property type="match status" value="1"/>
</dbReference>
<accession>A0ABT5GFT9</accession>
<sequence>MRTSRLVSATAAVIAAAATVSCSTPTEPAPPPKPVDGRILCHVVPAEAAARNLGADSGALQVERLVEEPNDVACNIWGPGKFRGLSIVVSLRGELEGDIAATWGDPEQRSPKRLPAQIGDGSYGPQVSNYVITCPGHEVYVTLALKSPDEALLLDLAVNTTAWAKRSMQACVDQKR</sequence>
<evidence type="ECO:0000313" key="3">
    <source>
        <dbReference type="Proteomes" id="UP001150259"/>
    </source>
</evidence>
<evidence type="ECO:0000256" key="1">
    <source>
        <dbReference type="SAM" id="SignalP"/>
    </source>
</evidence>